<keyword evidence="1" id="KW-0732">Signal</keyword>
<dbReference type="EMBL" id="SGXC01000001">
    <property type="protein sequence ID" value="RZS84678.1"/>
    <property type="molecule type" value="Genomic_DNA"/>
</dbReference>
<reference evidence="3 4" key="1">
    <citation type="submission" date="2019-02" db="EMBL/GenBank/DDBJ databases">
        <title>Genomic Encyclopedia of Type Strains, Phase IV (KMG-IV): sequencing the most valuable type-strain genomes for metagenomic binning, comparative biology and taxonomic classification.</title>
        <authorList>
            <person name="Goeker M."/>
        </authorList>
    </citation>
    <scope>NUCLEOTIDE SEQUENCE [LARGE SCALE GENOMIC DNA]</scope>
    <source>
        <strain evidence="3 4">K24</strain>
    </source>
</reference>
<dbReference type="Gene3D" id="3.30.110.90">
    <property type="entry name" value="Amidohydrolase"/>
    <property type="match status" value="1"/>
</dbReference>
<proteinExistence type="predicted"/>
<feature type="signal peptide" evidence="1">
    <location>
        <begin position="1"/>
        <end position="20"/>
    </location>
</feature>
<dbReference type="GO" id="GO:0016810">
    <property type="term" value="F:hydrolase activity, acting on carbon-nitrogen (but not peptide) bonds"/>
    <property type="evidence" value="ECO:0007669"/>
    <property type="project" value="InterPro"/>
</dbReference>
<name>A0A4Q7NII7_9BURK</name>
<dbReference type="PANTHER" id="PTHR43135">
    <property type="entry name" value="ALPHA-D-RIBOSE 1-METHYLPHOSPHONATE 5-TRIPHOSPHATE DIPHOSPHATASE"/>
    <property type="match status" value="1"/>
</dbReference>
<dbReference type="InterPro" id="IPR032466">
    <property type="entry name" value="Metal_Hydrolase"/>
</dbReference>
<sequence length="442" mass="47193">MTRHKHAFLGALSALLPILAACGGGGDGGIDVAGGTILQNATVVNTRDGSLAAGMNVHVEGGKIRRITSQPLRATGGAQAIDVSGKYVVPGYLDMHAHAVESADRDPPYWPMMLASGITGFREESDSPANMERGKVLNQDSAAGRVLAPEVIFHGGEAHLNPTISARDASNAGAPSFDHLGAGWGLLMDCSSEEQTLRPAALAGSLKPPFPPTFVTNPRAYDGAQNAPFYQRILDTYDEAKCVELSKLFAKNGTWQTLTLIRLRTQDYGNDAQYRNDPNLVYIDKSTRAIWQQVGDQFAKLPASAVTTLQQFYELQKRVSKLMKQNGVKIMAGSDFSGDMSIWLVPGVSLHQEFRELASAGFSPLEVLQMATRDPAEFLGRQSSLGSVEEGKDADLVVLDANPVADVANLDRISAVVLKGRYLSGAALGKMKADAAAAIARQ</sequence>
<protein>
    <submittedName>
        <fullName evidence="3">Imidazolonepropionase-like amidohydrolase</fullName>
    </submittedName>
</protein>
<evidence type="ECO:0000313" key="4">
    <source>
        <dbReference type="Proteomes" id="UP000292445"/>
    </source>
</evidence>
<feature type="domain" description="Amidohydrolase-related" evidence="2">
    <location>
        <begin position="320"/>
        <end position="421"/>
    </location>
</feature>
<dbReference type="Proteomes" id="UP000292445">
    <property type="component" value="Unassembled WGS sequence"/>
</dbReference>
<dbReference type="InterPro" id="IPR051781">
    <property type="entry name" value="Metallo-dep_Hydrolase"/>
</dbReference>
<dbReference type="RefSeq" id="WP_165404410.1">
    <property type="nucleotide sequence ID" value="NZ_SGXC01000001.1"/>
</dbReference>
<dbReference type="Gene3D" id="1.20.58.520">
    <property type="entry name" value="Amidohydrolase"/>
    <property type="match status" value="1"/>
</dbReference>
<accession>A0A4Q7NII7</accession>
<keyword evidence="3" id="KW-0378">Hydrolase</keyword>
<keyword evidence="4" id="KW-1185">Reference proteome</keyword>
<dbReference type="SUPFAM" id="SSF51338">
    <property type="entry name" value="Composite domain of metallo-dependent hydrolases"/>
    <property type="match status" value="1"/>
</dbReference>
<feature type="chain" id="PRO_5020866848" evidence="1">
    <location>
        <begin position="21"/>
        <end position="442"/>
    </location>
</feature>
<dbReference type="PROSITE" id="PS51257">
    <property type="entry name" value="PROKAR_LIPOPROTEIN"/>
    <property type="match status" value="1"/>
</dbReference>
<dbReference type="Gene3D" id="2.30.40.10">
    <property type="entry name" value="Urease, subunit C, domain 1"/>
    <property type="match status" value="2"/>
</dbReference>
<dbReference type="InterPro" id="IPR011059">
    <property type="entry name" value="Metal-dep_hydrolase_composite"/>
</dbReference>
<dbReference type="SUPFAM" id="SSF51556">
    <property type="entry name" value="Metallo-dependent hydrolases"/>
    <property type="match status" value="1"/>
</dbReference>
<organism evidence="3 4">
    <name type="scientific">Pigmentiphaga kullae</name>
    <dbReference type="NCBI Taxonomy" id="151784"/>
    <lineage>
        <taxon>Bacteria</taxon>
        <taxon>Pseudomonadati</taxon>
        <taxon>Pseudomonadota</taxon>
        <taxon>Betaproteobacteria</taxon>
        <taxon>Burkholderiales</taxon>
        <taxon>Alcaligenaceae</taxon>
        <taxon>Pigmentiphaga</taxon>
    </lineage>
</organism>
<comment type="caution">
    <text evidence="3">The sequence shown here is derived from an EMBL/GenBank/DDBJ whole genome shotgun (WGS) entry which is preliminary data.</text>
</comment>
<evidence type="ECO:0000259" key="2">
    <source>
        <dbReference type="Pfam" id="PF01979"/>
    </source>
</evidence>
<evidence type="ECO:0000313" key="3">
    <source>
        <dbReference type="EMBL" id="RZS84678.1"/>
    </source>
</evidence>
<evidence type="ECO:0000256" key="1">
    <source>
        <dbReference type="SAM" id="SignalP"/>
    </source>
</evidence>
<dbReference type="InterPro" id="IPR006680">
    <property type="entry name" value="Amidohydro-rel"/>
</dbReference>
<dbReference type="AlphaFoldDB" id="A0A4Q7NII7"/>
<dbReference type="PANTHER" id="PTHR43135:SF3">
    <property type="entry name" value="ALPHA-D-RIBOSE 1-METHYLPHOSPHONATE 5-TRIPHOSPHATE DIPHOSPHATASE"/>
    <property type="match status" value="1"/>
</dbReference>
<gene>
    <name evidence="3" type="ORF">EV675_0696</name>
</gene>
<dbReference type="Pfam" id="PF01979">
    <property type="entry name" value="Amidohydro_1"/>
    <property type="match status" value="1"/>
</dbReference>